<sequence length="461" mass="52094">MKDIYELLNEANIDVTEIDVNKIEEMEVSEIERKRGKKKLMASIKTKKRTSKKVAMVASLVIIIGTSSIVVAKPTWAVNLPIIGNLIQKDLIDVNSKYEDYIQAVGQTKSDQGIDITFESAVADNNILNLSFIVKNNNESIENNIVDAMLIPTSLKVNGEKVSTAAGGSHEIIDTNTIRVLKNVKWDYNKLPDKLNVGIEISEIYGKKGNWGVNFALDVKEIRKDTYVEKLDRVININGVDIKLDKLTMTPLTTNIKYSAKYKDEEQYLNFVIFDENGVEVKNNGYGFSGDGWTKEIEGSCDYINNANVEQLNIIPFYDKNGIQGNINMENKLPSTKMNIGKYSPVNLKINEDASIDINNWIVDGDFLIVKYSCRYLDKVMSRGFLHRLYIEADGKDVSKLDNYAREDDEAREALYRKYNENYLDSMEVVKIGDSKNIEIGCYDGSSIVILKDEAFTVTKK</sequence>
<name>A0A7X0VQG8_9CLOT</name>
<dbReference type="EMBL" id="JACKWY010000001">
    <property type="protein sequence ID" value="MBB6713565.1"/>
    <property type="molecule type" value="Genomic_DNA"/>
</dbReference>
<organism evidence="4 5">
    <name type="scientific">Clostridium gasigenes</name>
    <dbReference type="NCBI Taxonomy" id="94869"/>
    <lineage>
        <taxon>Bacteria</taxon>
        <taxon>Bacillati</taxon>
        <taxon>Bacillota</taxon>
        <taxon>Clostridia</taxon>
        <taxon>Eubacteriales</taxon>
        <taxon>Clostridiaceae</taxon>
        <taxon>Clostridium</taxon>
    </lineage>
</organism>
<dbReference type="AlphaFoldDB" id="A0A7X0VQG8"/>
<dbReference type="Pfam" id="PF18705">
    <property type="entry name" value="DUF5643"/>
    <property type="match status" value="1"/>
</dbReference>
<gene>
    <name evidence="4" type="ORF">H7E68_02295</name>
</gene>
<keyword evidence="1" id="KW-0472">Membrane</keyword>
<evidence type="ECO:0000313" key="5">
    <source>
        <dbReference type="Proteomes" id="UP000585258"/>
    </source>
</evidence>
<evidence type="ECO:0000256" key="1">
    <source>
        <dbReference type="SAM" id="Phobius"/>
    </source>
</evidence>
<comment type="caution">
    <text evidence="4">The sequence shown here is derived from an EMBL/GenBank/DDBJ whole genome shotgun (WGS) entry which is preliminary data.</text>
</comment>
<evidence type="ECO:0000259" key="2">
    <source>
        <dbReference type="Pfam" id="PF13786"/>
    </source>
</evidence>
<dbReference type="InterPro" id="IPR025436">
    <property type="entry name" value="DUF4179"/>
</dbReference>
<feature type="transmembrane region" description="Helical" evidence="1">
    <location>
        <begin position="54"/>
        <end position="72"/>
    </location>
</feature>
<dbReference type="Pfam" id="PF13786">
    <property type="entry name" value="DUF4179"/>
    <property type="match status" value="1"/>
</dbReference>
<proteinExistence type="predicted"/>
<dbReference type="Gene3D" id="2.60.40.1630">
    <property type="entry name" value="bacillus anthracis domain"/>
    <property type="match status" value="1"/>
</dbReference>
<keyword evidence="1" id="KW-1133">Transmembrane helix</keyword>
<dbReference type="Proteomes" id="UP000585258">
    <property type="component" value="Unassembled WGS sequence"/>
</dbReference>
<dbReference type="InterPro" id="IPR040680">
    <property type="entry name" value="DUF5643"/>
</dbReference>
<evidence type="ECO:0000259" key="3">
    <source>
        <dbReference type="Pfam" id="PF18705"/>
    </source>
</evidence>
<accession>A0A7X0VQG8</accession>
<reference evidence="4 5" key="1">
    <citation type="submission" date="2020-08" db="EMBL/GenBank/DDBJ databases">
        <title>Clostridia isolated from Swiss meat.</title>
        <authorList>
            <person name="Wambui J."/>
            <person name="Stevens M.J.A."/>
            <person name="Stephan R."/>
        </authorList>
    </citation>
    <scope>NUCLEOTIDE SEQUENCE [LARGE SCALE GENOMIC DNA]</scope>
    <source>
        <strain evidence="4 5">CM001</strain>
    </source>
</reference>
<feature type="domain" description="DUF5643" evidence="3">
    <location>
        <begin position="231"/>
        <end position="329"/>
    </location>
</feature>
<protein>
    <submittedName>
        <fullName evidence="4">DUF4179 domain-containing protein</fullName>
    </submittedName>
</protein>
<evidence type="ECO:0000313" key="4">
    <source>
        <dbReference type="EMBL" id="MBB6713565.1"/>
    </source>
</evidence>
<dbReference type="RefSeq" id="WP_185163371.1">
    <property type="nucleotide sequence ID" value="NZ_JACKWY010000001.1"/>
</dbReference>
<feature type="domain" description="DUF4179" evidence="2">
    <location>
        <begin position="47"/>
        <end position="135"/>
    </location>
</feature>
<keyword evidence="1" id="KW-0812">Transmembrane</keyword>